<feature type="disulfide bond" evidence="5">
    <location>
        <begin position="496"/>
        <end position="508"/>
    </location>
</feature>
<feature type="disulfide bond" evidence="5">
    <location>
        <begin position="336"/>
        <end position="348"/>
    </location>
</feature>
<feature type="domain" description="Chitin-binding type-1" evidence="7">
    <location>
        <begin position="326"/>
        <end position="370"/>
    </location>
</feature>
<comment type="caution">
    <text evidence="5">Lacks conserved residue(s) required for the propagation of feature annotation.</text>
</comment>
<dbReference type="InterPro" id="IPR001611">
    <property type="entry name" value="Leu-rich_rpt"/>
</dbReference>
<dbReference type="PROSITE" id="PS50941">
    <property type="entry name" value="CHIT_BIND_I_2"/>
    <property type="match status" value="4"/>
</dbReference>
<organism evidence="8 9">
    <name type="scientific">Neocallimastix californiae</name>
    <dbReference type="NCBI Taxonomy" id="1754190"/>
    <lineage>
        <taxon>Eukaryota</taxon>
        <taxon>Fungi</taxon>
        <taxon>Fungi incertae sedis</taxon>
        <taxon>Chytridiomycota</taxon>
        <taxon>Chytridiomycota incertae sedis</taxon>
        <taxon>Neocallimastigomycetes</taxon>
        <taxon>Neocallimastigales</taxon>
        <taxon>Neocallimastigaceae</taxon>
        <taxon>Neocallimastix</taxon>
    </lineage>
</organism>
<reference evidence="8 9" key="1">
    <citation type="submission" date="2016-08" db="EMBL/GenBank/DDBJ databases">
        <title>A Parts List for Fungal Cellulosomes Revealed by Comparative Genomics.</title>
        <authorList>
            <consortium name="DOE Joint Genome Institute"/>
            <person name="Haitjema C.H."/>
            <person name="Gilmore S.P."/>
            <person name="Henske J.K."/>
            <person name="Solomon K.V."/>
            <person name="De Groot R."/>
            <person name="Kuo A."/>
            <person name="Mondo S.J."/>
            <person name="Salamov A.A."/>
            <person name="Labutti K."/>
            <person name="Zhao Z."/>
            <person name="Chiniquy J."/>
            <person name="Barry K."/>
            <person name="Brewer H.M."/>
            <person name="Purvine S.O."/>
            <person name="Wright A.T."/>
            <person name="Boxma B."/>
            <person name="Van Alen T."/>
            <person name="Hackstein J.H."/>
            <person name="Baker S.E."/>
            <person name="Grigoriev I.V."/>
            <person name="O'Malley M.A."/>
        </authorList>
    </citation>
    <scope>NUCLEOTIDE SEQUENCE [LARGE SCALE GENOMIC DNA]</scope>
    <source>
        <strain evidence="8 9">G1</strain>
    </source>
</reference>
<evidence type="ECO:0000259" key="7">
    <source>
        <dbReference type="PROSITE" id="PS50941"/>
    </source>
</evidence>
<keyword evidence="6" id="KW-0732">Signal</keyword>
<dbReference type="InterPro" id="IPR003591">
    <property type="entry name" value="Leu-rich_rpt_typical-subtyp"/>
</dbReference>
<dbReference type="Pfam" id="PF00187">
    <property type="entry name" value="Chitin_bind_1"/>
    <property type="match status" value="4"/>
</dbReference>
<feature type="disulfide bond" evidence="5">
    <location>
        <begin position="341"/>
        <end position="355"/>
    </location>
</feature>
<dbReference type="STRING" id="1754190.A0A1Y2AN65"/>
<dbReference type="GO" id="GO:0008061">
    <property type="term" value="F:chitin binding"/>
    <property type="evidence" value="ECO:0007669"/>
    <property type="project" value="UniProtKB-UniRule"/>
</dbReference>
<dbReference type="SUPFAM" id="SSF57016">
    <property type="entry name" value="Plant lectins/antimicrobial peptides"/>
    <property type="match status" value="4"/>
</dbReference>
<keyword evidence="4 5" id="KW-1015">Disulfide bond</keyword>
<dbReference type="Gene3D" id="3.80.10.10">
    <property type="entry name" value="Ribonuclease Inhibitor"/>
    <property type="match status" value="2"/>
</dbReference>
<keyword evidence="1" id="KW-0433">Leucine-rich repeat</keyword>
<dbReference type="PROSITE" id="PS51450">
    <property type="entry name" value="LRR"/>
    <property type="match status" value="1"/>
</dbReference>
<dbReference type="InterPro" id="IPR036861">
    <property type="entry name" value="Endochitinase-like_sf"/>
</dbReference>
<accession>A0A1Y2AN65</accession>
<sequence length="527" mass="58608">MNIKNLLKGLNLALLASIAFASDCDEIQKYLQERKIDYNYNIRKCVCTKDGKLDTIKITNENLEEKDLNKILSYNTIKNLDYYHGLYCENCDDDVEFSKYDKVPKAITKLPKLETLSLSYNGYREYARDTIGKDVLKLSNTVKSLTLAGVEINEDNVNEISKLTNLETLNIISSVRARKDMEFDALKSLTKLTTLEITDFHHFELENIPNFIYSLTNLKSLTIKGQNIKTIPDKLSTLKNLTYLDLSGNQIDSELPESLNNLSKLEHINLQENVNIKGKTLTNSSLKKCIYESKYSLCKAKDMNCFENNVTFEACKSDKTNVISSDGRCGKDYGKCPSGQCCSKYGWCGTKDNYCKPESGCQSEYGTCKTNDDSKKISNNNRCGKDYGSCPSGQCCSKYGWCGTDDKYCLAAKGCNPEFGKCKDAYPVSTDGKCGKDSGRCPSDKCCSKYGYCGTSDKYCSIDKGCQSLFGRCTSSTKTEMKTSTNGKCGKEDGKCPSGQCCSKYGWCGTSSKHCGEGCLSEFGNCN</sequence>
<evidence type="ECO:0000256" key="6">
    <source>
        <dbReference type="SAM" id="SignalP"/>
    </source>
</evidence>
<dbReference type="EMBL" id="MCOG01000231">
    <property type="protein sequence ID" value="ORY23657.1"/>
    <property type="molecule type" value="Genomic_DNA"/>
</dbReference>
<dbReference type="CDD" id="cd00035">
    <property type="entry name" value="ChtBD1"/>
    <property type="match status" value="3"/>
</dbReference>
<protein>
    <submittedName>
        <fullName evidence="8">RNI-like protein</fullName>
    </submittedName>
</protein>
<gene>
    <name evidence="8" type="ORF">LY90DRAFT_462508</name>
</gene>
<feature type="disulfide bond" evidence="5">
    <location>
        <begin position="441"/>
        <end position="453"/>
    </location>
</feature>
<name>A0A1Y2AN65_9FUNG</name>
<dbReference type="OrthoDB" id="1193027at2759"/>
<evidence type="ECO:0000256" key="1">
    <source>
        <dbReference type="ARBA" id="ARBA00022614"/>
    </source>
</evidence>
<evidence type="ECO:0000256" key="2">
    <source>
        <dbReference type="ARBA" id="ARBA00022669"/>
    </source>
</evidence>
<dbReference type="PANTHER" id="PTHR47849">
    <property type="entry name" value="CHITIN-BINDING LECTIN 1"/>
    <property type="match status" value="1"/>
</dbReference>
<dbReference type="Gene3D" id="3.30.60.10">
    <property type="entry name" value="Endochitinase-like"/>
    <property type="match status" value="4"/>
</dbReference>
<evidence type="ECO:0000256" key="5">
    <source>
        <dbReference type="PROSITE-ProRule" id="PRU00261"/>
    </source>
</evidence>
<evidence type="ECO:0000313" key="8">
    <source>
        <dbReference type="EMBL" id="ORY23657.1"/>
    </source>
</evidence>
<dbReference type="SMART" id="SM00369">
    <property type="entry name" value="LRR_TYP"/>
    <property type="match status" value="2"/>
</dbReference>
<dbReference type="PROSITE" id="PS00026">
    <property type="entry name" value="CHIT_BIND_I_1"/>
    <property type="match status" value="2"/>
</dbReference>
<keyword evidence="9" id="KW-1185">Reference proteome</keyword>
<keyword evidence="2 5" id="KW-0147">Chitin-binding</keyword>
<evidence type="ECO:0000256" key="3">
    <source>
        <dbReference type="ARBA" id="ARBA00022737"/>
    </source>
</evidence>
<dbReference type="InterPro" id="IPR018371">
    <property type="entry name" value="Chitin-binding_1_CS"/>
</dbReference>
<feature type="disulfide bond" evidence="5">
    <location>
        <begin position="395"/>
        <end position="409"/>
    </location>
</feature>
<dbReference type="Pfam" id="PF13855">
    <property type="entry name" value="LRR_8"/>
    <property type="match status" value="1"/>
</dbReference>
<feature type="disulfide bond" evidence="5">
    <location>
        <begin position="446"/>
        <end position="460"/>
    </location>
</feature>
<dbReference type="InterPro" id="IPR001002">
    <property type="entry name" value="Chitin-bd_1"/>
</dbReference>
<feature type="signal peptide" evidence="6">
    <location>
        <begin position="1"/>
        <end position="21"/>
    </location>
</feature>
<feature type="disulfide bond" evidence="5">
    <location>
        <begin position="501"/>
        <end position="515"/>
    </location>
</feature>
<proteinExistence type="predicted"/>
<feature type="domain" description="Chitin-binding type-1" evidence="7">
    <location>
        <begin position="431"/>
        <end position="475"/>
    </location>
</feature>
<keyword evidence="3" id="KW-0677">Repeat</keyword>
<feature type="domain" description="Chitin-binding type-1" evidence="7">
    <location>
        <begin position="486"/>
        <end position="527"/>
    </location>
</feature>
<evidence type="ECO:0000313" key="9">
    <source>
        <dbReference type="Proteomes" id="UP000193920"/>
    </source>
</evidence>
<comment type="caution">
    <text evidence="8">The sequence shown here is derived from an EMBL/GenBank/DDBJ whole genome shotgun (WGS) entry which is preliminary data.</text>
</comment>
<dbReference type="SMART" id="SM00270">
    <property type="entry name" value="ChtBD1"/>
    <property type="match status" value="4"/>
</dbReference>
<dbReference type="Proteomes" id="UP000193920">
    <property type="component" value="Unassembled WGS sequence"/>
</dbReference>
<evidence type="ECO:0000256" key="4">
    <source>
        <dbReference type="ARBA" id="ARBA00023157"/>
    </source>
</evidence>
<dbReference type="AlphaFoldDB" id="A0A1Y2AN65"/>
<feature type="domain" description="Chitin-binding type-1" evidence="7">
    <location>
        <begin position="380"/>
        <end position="424"/>
    </location>
</feature>
<feature type="disulfide bond" evidence="5">
    <location>
        <begin position="390"/>
        <end position="402"/>
    </location>
</feature>
<dbReference type="SUPFAM" id="SSF52047">
    <property type="entry name" value="RNI-like"/>
    <property type="match status" value="1"/>
</dbReference>
<feature type="chain" id="PRO_5012237474" evidence="6">
    <location>
        <begin position="22"/>
        <end position="527"/>
    </location>
</feature>
<dbReference type="InterPro" id="IPR032675">
    <property type="entry name" value="LRR_dom_sf"/>
</dbReference>